<dbReference type="OrthoDB" id="2372097at2"/>
<proteinExistence type="predicted"/>
<dbReference type="NCBIfam" id="TIGR02889">
    <property type="entry name" value="spore_YpeB"/>
    <property type="match status" value="1"/>
</dbReference>
<dbReference type="InterPro" id="IPR014239">
    <property type="entry name" value="YpeB_PepSY1-2"/>
</dbReference>
<feature type="domain" description="Sporulation protein YpeB N-terminal" evidence="3">
    <location>
        <begin position="83"/>
        <end position="216"/>
    </location>
</feature>
<evidence type="ECO:0000313" key="5">
    <source>
        <dbReference type="Proteomes" id="UP000441717"/>
    </source>
</evidence>
<keyword evidence="1" id="KW-0472">Membrane</keyword>
<dbReference type="Proteomes" id="UP000441717">
    <property type="component" value="Unassembled WGS sequence"/>
</dbReference>
<organism evidence="4 5">
    <name type="scientific">Desulfofundulus thermobenzoicus</name>
    <dbReference type="NCBI Taxonomy" id="29376"/>
    <lineage>
        <taxon>Bacteria</taxon>
        <taxon>Bacillati</taxon>
        <taxon>Bacillota</taxon>
        <taxon>Clostridia</taxon>
        <taxon>Eubacteriales</taxon>
        <taxon>Peptococcaceae</taxon>
        <taxon>Desulfofundulus</taxon>
    </lineage>
</organism>
<dbReference type="GO" id="GO:0009847">
    <property type="term" value="P:spore germination"/>
    <property type="evidence" value="ECO:0007669"/>
    <property type="project" value="InterPro"/>
</dbReference>
<feature type="domain" description="Sporulation protein YpeB PepSY1 and PepSY2" evidence="2">
    <location>
        <begin position="235"/>
        <end position="427"/>
    </location>
</feature>
<name>A0A6N7IRD2_9FIRM</name>
<evidence type="ECO:0000259" key="3">
    <source>
        <dbReference type="Pfam" id="PF20769"/>
    </source>
</evidence>
<evidence type="ECO:0000256" key="1">
    <source>
        <dbReference type="SAM" id="Phobius"/>
    </source>
</evidence>
<evidence type="ECO:0000313" key="4">
    <source>
        <dbReference type="EMBL" id="MQL52675.1"/>
    </source>
</evidence>
<dbReference type="Pfam" id="PF14620">
    <property type="entry name" value="YPEB_PepSY1-2"/>
    <property type="match status" value="1"/>
</dbReference>
<gene>
    <name evidence="4" type="primary">ypeB</name>
    <name evidence="4" type="ORF">GFC01_10460</name>
</gene>
<comment type="caution">
    <text evidence="4">The sequence shown here is derived from an EMBL/GenBank/DDBJ whole genome shotgun (WGS) entry which is preliminary data.</text>
</comment>
<dbReference type="EMBL" id="WHYR01000026">
    <property type="protein sequence ID" value="MQL52675.1"/>
    <property type="molecule type" value="Genomic_DNA"/>
</dbReference>
<evidence type="ECO:0000259" key="2">
    <source>
        <dbReference type="Pfam" id="PF14620"/>
    </source>
</evidence>
<keyword evidence="5" id="KW-1185">Reference proteome</keyword>
<keyword evidence="1" id="KW-0812">Transmembrane</keyword>
<feature type="transmembrane region" description="Helical" evidence="1">
    <location>
        <begin position="56"/>
        <end position="77"/>
    </location>
</feature>
<sequence length="504" mass="56264">MAGMFLPISSSGFRVSSQGFGARSSCFDTKPVILNQQHTTRNSQPERMFTMSAKRWIWLLPVVAAVMVTGGLGYWGYQQYSLRQRLETALNNKYYRAFYSLVENVRHIEVLLSKSLVAEGAEQDSRLFTELWQRANAAQADLNQLPLADVQTARTAKFLTQVGDYAYSLQRQTAGGQNKSAAQWETLKNLYRQSADLNLELHNIEARIAQGRLYLSELARESGRGVQKEGSRLADSNFSAIEKHMETFPTLIYDGPFSDHLEKSEPRGLTGKVINMDEAGQRARQMVDGGTGYTVGRVTEARGKIPSYLVELRPASGTGEVYTVAVTRQGGHLNWLAGSRPAGNPTWDINRAREKARQYLVALGYRDMVPVYYEQQGGVAIFNFAAVQDRVILYPDQVKVTVALDNGQVLGVEASGYLMNHHQRQLPRPRISAAQARRKVSPRLGKVAGGRLALIPVAPDKEILTYEFQGRLDKDTYLIYINALDGKEEQVLRVVRSPEGILTL</sequence>
<protein>
    <submittedName>
        <fullName evidence="4">Germination protein YpeB</fullName>
    </submittedName>
</protein>
<dbReference type="InterPro" id="IPR048402">
    <property type="entry name" value="YpeB_N"/>
</dbReference>
<keyword evidence="1" id="KW-1133">Transmembrane helix</keyword>
<dbReference type="Pfam" id="PF20769">
    <property type="entry name" value="YPEB_N"/>
    <property type="match status" value="1"/>
</dbReference>
<accession>A0A6N7IRD2</accession>
<dbReference type="AlphaFoldDB" id="A0A6N7IRD2"/>
<reference evidence="4 5" key="1">
    <citation type="submission" date="2019-10" db="EMBL/GenBank/DDBJ databases">
        <title>Comparative genomics of sulfur disproportionating microorganisms.</title>
        <authorList>
            <person name="Ward L.M."/>
            <person name="Bertran E."/>
            <person name="Johnston D."/>
        </authorList>
    </citation>
    <scope>NUCLEOTIDE SEQUENCE [LARGE SCALE GENOMIC DNA]</scope>
    <source>
        <strain evidence="4 5">DSM 14055</strain>
    </source>
</reference>